<feature type="transmembrane region" description="Helical" evidence="9">
    <location>
        <begin position="107"/>
        <end position="125"/>
    </location>
</feature>
<dbReference type="InterPro" id="IPR012879">
    <property type="entry name" value="CCDC47"/>
</dbReference>
<dbReference type="GO" id="GO:0032469">
    <property type="term" value="P:endoplasmic reticulum calcium ion homeostasis"/>
    <property type="evidence" value="ECO:0007669"/>
    <property type="project" value="InterPro"/>
</dbReference>
<comment type="caution">
    <text evidence="11">The sequence shown here is derived from an EMBL/GenBank/DDBJ whole genome shotgun (WGS) entry which is preliminary data.</text>
</comment>
<evidence type="ECO:0000313" key="11">
    <source>
        <dbReference type="EMBL" id="KAF0292680.1"/>
    </source>
</evidence>
<gene>
    <name evidence="11" type="primary">ccdc47_1</name>
    <name evidence="11" type="ORF">FJT64_009302</name>
</gene>
<keyword evidence="3 9" id="KW-0472">Membrane</keyword>
<dbReference type="Proteomes" id="UP000440578">
    <property type="component" value="Unassembled WGS sequence"/>
</dbReference>
<evidence type="ECO:0000313" key="12">
    <source>
        <dbReference type="Proteomes" id="UP000440578"/>
    </source>
</evidence>
<feature type="chain" id="PRO_5025474031" description="PAT complex subunit CCDC47" evidence="10">
    <location>
        <begin position="26"/>
        <end position="461"/>
    </location>
</feature>
<keyword evidence="2 9" id="KW-1133">Transmembrane helix</keyword>
<protein>
    <recommendedName>
        <fullName evidence="6">PAT complex subunit CCDC47</fullName>
    </recommendedName>
    <alternativeName>
        <fullName evidence="7">Coiled-coil domain-containing protein 47</fullName>
    </alternativeName>
</protein>
<comment type="similarity">
    <text evidence="5">Belongs to the CCDC47 family.</text>
</comment>
<sequence length="461" mass="52444">MRTVMADARLKTLLVLLVLSLYVRASKYQAETEDNDFADFEEFDDDFERPYQGASPADGGGAAEPERAADAGRAAAADDRAQQHDGDDDDDALVEVPVHRSTNWDKFYVEMLMIAGIVVYFINFVSGKTRNQKLANAWLSAHKNLLESNFSMVGDDGKAEPGSGAGLLKESENMYTLWCSGRVCCEGMLVQLKFLKRQDLVSVISTMMKAASDQVEIRVTMNAEEMDTFVFCLANKKSAARLAKEMTDISTYCPERKSAERFGLPAHFSVLSEIHEAAAAVLDARVVAVVNKYPELVEYIHVSDQYSGPKQQLDDQAPVELPKVKPTLAFCFNLPGRGRLQPADVETVRPLMQLVLYMVDRMKRCKLGREGRLKAEKNRLRVQEIFLKQTHQSRAEKAQAKREEKRRLEKERILEVRDRDGWRWGANREEDPEKQRRLEEKNEKREAKRRAQMRQMKVKAL</sequence>
<proteinExistence type="inferred from homology"/>
<evidence type="ECO:0000256" key="6">
    <source>
        <dbReference type="ARBA" id="ARBA00034875"/>
    </source>
</evidence>
<name>A0A6A4VMS0_AMPAM</name>
<evidence type="ECO:0000256" key="3">
    <source>
        <dbReference type="ARBA" id="ARBA00023136"/>
    </source>
</evidence>
<organism evidence="11 12">
    <name type="scientific">Amphibalanus amphitrite</name>
    <name type="common">Striped barnacle</name>
    <name type="synonym">Balanus amphitrite</name>
    <dbReference type="NCBI Taxonomy" id="1232801"/>
    <lineage>
        <taxon>Eukaryota</taxon>
        <taxon>Metazoa</taxon>
        <taxon>Ecdysozoa</taxon>
        <taxon>Arthropoda</taxon>
        <taxon>Crustacea</taxon>
        <taxon>Multicrustacea</taxon>
        <taxon>Cirripedia</taxon>
        <taxon>Thoracica</taxon>
        <taxon>Thoracicalcarea</taxon>
        <taxon>Balanomorpha</taxon>
        <taxon>Balanoidea</taxon>
        <taxon>Balanidae</taxon>
        <taxon>Amphibalaninae</taxon>
        <taxon>Amphibalanus</taxon>
    </lineage>
</organism>
<reference evidence="11 12" key="1">
    <citation type="submission" date="2019-07" db="EMBL/GenBank/DDBJ databases">
        <title>Draft genome assembly of a fouling barnacle, Amphibalanus amphitrite (Darwin, 1854): The first reference genome for Thecostraca.</title>
        <authorList>
            <person name="Kim W."/>
        </authorList>
    </citation>
    <scope>NUCLEOTIDE SEQUENCE [LARGE SCALE GENOMIC DNA]</scope>
    <source>
        <strain evidence="11">SNU_AA5</strain>
        <tissue evidence="11">Soma without cirri and trophi</tissue>
    </source>
</reference>
<dbReference type="OrthoDB" id="10039147at2759"/>
<dbReference type="GO" id="GO:0030867">
    <property type="term" value="C:rough endoplasmic reticulum membrane"/>
    <property type="evidence" value="ECO:0007669"/>
    <property type="project" value="UniProtKB-SubCell"/>
</dbReference>
<dbReference type="Pfam" id="PF07946">
    <property type="entry name" value="CCDC47"/>
    <property type="match status" value="1"/>
</dbReference>
<evidence type="ECO:0000256" key="1">
    <source>
        <dbReference type="ARBA" id="ARBA00022692"/>
    </source>
</evidence>
<feature type="compositionally biased region" description="Basic residues" evidence="8">
    <location>
        <begin position="447"/>
        <end position="461"/>
    </location>
</feature>
<dbReference type="PANTHER" id="PTHR12883:SF0">
    <property type="entry name" value="PAT COMPLEX SUBUNIT CCDC47"/>
    <property type="match status" value="1"/>
</dbReference>
<dbReference type="GO" id="GO:0005509">
    <property type="term" value="F:calcium ion binding"/>
    <property type="evidence" value="ECO:0007669"/>
    <property type="project" value="InterPro"/>
</dbReference>
<dbReference type="AlphaFoldDB" id="A0A6A4VMS0"/>
<evidence type="ECO:0000256" key="7">
    <source>
        <dbReference type="ARBA" id="ARBA00034902"/>
    </source>
</evidence>
<evidence type="ECO:0000256" key="2">
    <source>
        <dbReference type="ARBA" id="ARBA00022989"/>
    </source>
</evidence>
<feature type="compositionally biased region" description="Basic and acidic residues" evidence="8">
    <location>
        <begin position="425"/>
        <end position="446"/>
    </location>
</feature>
<evidence type="ECO:0000256" key="8">
    <source>
        <dbReference type="SAM" id="MobiDB-lite"/>
    </source>
</evidence>
<feature type="signal peptide" evidence="10">
    <location>
        <begin position="1"/>
        <end position="25"/>
    </location>
</feature>
<evidence type="ECO:0000256" key="4">
    <source>
        <dbReference type="ARBA" id="ARBA00034697"/>
    </source>
</evidence>
<keyword evidence="10" id="KW-0732">Signal</keyword>
<dbReference type="EMBL" id="VIIS01001799">
    <property type="protein sequence ID" value="KAF0292680.1"/>
    <property type="molecule type" value="Genomic_DNA"/>
</dbReference>
<comment type="subcellular location">
    <subcellularLocation>
        <location evidence="4">Rough endoplasmic reticulum membrane</location>
        <topology evidence="4">Single-pass type I membrane protein</topology>
    </subcellularLocation>
</comment>
<evidence type="ECO:0000256" key="10">
    <source>
        <dbReference type="SAM" id="SignalP"/>
    </source>
</evidence>
<dbReference type="PANTHER" id="PTHR12883">
    <property type="entry name" value="ADIPOCYTE-SPECIFIC PROTEIN 4-RELATED"/>
    <property type="match status" value="1"/>
</dbReference>
<keyword evidence="12" id="KW-1185">Reference proteome</keyword>
<evidence type="ECO:0000256" key="9">
    <source>
        <dbReference type="SAM" id="Phobius"/>
    </source>
</evidence>
<accession>A0A6A4VMS0</accession>
<feature type="compositionally biased region" description="Basic and acidic residues" evidence="8">
    <location>
        <begin position="64"/>
        <end position="85"/>
    </location>
</feature>
<evidence type="ECO:0000256" key="5">
    <source>
        <dbReference type="ARBA" id="ARBA00034746"/>
    </source>
</evidence>
<feature type="region of interest" description="Disordered" evidence="8">
    <location>
        <begin position="49"/>
        <end position="91"/>
    </location>
</feature>
<keyword evidence="1 9" id="KW-0812">Transmembrane</keyword>
<feature type="region of interest" description="Disordered" evidence="8">
    <location>
        <begin position="425"/>
        <end position="461"/>
    </location>
</feature>